<keyword evidence="2 5" id="KW-0812">Transmembrane</keyword>
<evidence type="ECO:0000259" key="6">
    <source>
        <dbReference type="Pfam" id="PF00999"/>
    </source>
</evidence>
<evidence type="ECO:0000256" key="2">
    <source>
        <dbReference type="ARBA" id="ARBA00022692"/>
    </source>
</evidence>
<feature type="transmembrane region" description="Helical" evidence="5">
    <location>
        <begin position="6"/>
        <end position="25"/>
    </location>
</feature>
<feature type="transmembrane region" description="Helical" evidence="5">
    <location>
        <begin position="362"/>
        <end position="381"/>
    </location>
</feature>
<evidence type="ECO:0000256" key="1">
    <source>
        <dbReference type="ARBA" id="ARBA00004141"/>
    </source>
</evidence>
<evidence type="ECO:0000313" key="7">
    <source>
        <dbReference type="EMBL" id="QNO55165.1"/>
    </source>
</evidence>
<feature type="domain" description="Cation/H+ exchanger transmembrane" evidence="6">
    <location>
        <begin position="19"/>
        <end position="377"/>
    </location>
</feature>
<comment type="subcellular location">
    <subcellularLocation>
        <location evidence="1">Membrane</location>
        <topology evidence="1">Multi-pass membrane protein</topology>
    </subcellularLocation>
</comment>
<dbReference type="Pfam" id="PF00999">
    <property type="entry name" value="Na_H_Exchanger"/>
    <property type="match status" value="1"/>
</dbReference>
<evidence type="ECO:0000256" key="3">
    <source>
        <dbReference type="ARBA" id="ARBA00022989"/>
    </source>
</evidence>
<feature type="transmembrane region" description="Helical" evidence="5">
    <location>
        <begin position="59"/>
        <end position="80"/>
    </location>
</feature>
<keyword evidence="3 5" id="KW-1133">Transmembrane helix</keyword>
<dbReference type="InterPro" id="IPR006153">
    <property type="entry name" value="Cation/H_exchanger_TM"/>
</dbReference>
<evidence type="ECO:0000256" key="4">
    <source>
        <dbReference type="ARBA" id="ARBA00023136"/>
    </source>
</evidence>
<feature type="transmembrane region" description="Helical" evidence="5">
    <location>
        <begin position="329"/>
        <end position="350"/>
    </location>
</feature>
<feature type="transmembrane region" description="Helical" evidence="5">
    <location>
        <begin position="115"/>
        <end position="136"/>
    </location>
</feature>
<dbReference type="PANTHER" id="PTHR43021">
    <property type="entry name" value="NA(+)/H(+) ANTIPORTER-RELATED"/>
    <property type="match status" value="1"/>
</dbReference>
<name>A0A7G9Z4I1_9EURY</name>
<feature type="transmembrane region" description="Helical" evidence="5">
    <location>
        <begin position="218"/>
        <end position="234"/>
    </location>
</feature>
<dbReference type="PANTHER" id="PTHR43021:SF2">
    <property type="entry name" value="CATION_H+ EXCHANGER DOMAIN-CONTAINING PROTEIN"/>
    <property type="match status" value="1"/>
</dbReference>
<feature type="transmembrane region" description="Helical" evidence="5">
    <location>
        <begin position="32"/>
        <end position="53"/>
    </location>
</feature>
<feature type="transmembrane region" description="Helical" evidence="5">
    <location>
        <begin position="185"/>
        <end position="206"/>
    </location>
</feature>
<feature type="transmembrane region" description="Helical" evidence="5">
    <location>
        <begin position="290"/>
        <end position="308"/>
    </location>
</feature>
<proteinExistence type="predicted"/>
<sequence length="398" mass="42183">MVIENVILLVGIALTLGFVVGKITHHFRLTAIVGYIVVGILLGPTFHIVELSYYEVNIIVNFTLGLIAFIIGGSFTIDFLKRLGKSSIVITIIQSFATFLIITLGVFLFTHNWCIGLLLGSIGVATAPAGTIAALHECKAKRGTLSKMTTAIVGLDDGVTIIIFVIAIALVKVILGDSLFVPSIIIRPLIEIFGAVALGIAIGIILAYSAKKVKGRESILVMSLAGILICVGLAEIFHLSAILACMFLGATFINLVPRIGRTFFEIVESILPPIYIIFFIVAGLKLRPDLLIEMGIIGIIYTGCRITGKMGGTFFGSKLVKAEPYIQKYLGLALLSQAGVAVGLAVTVAGELSAYGKVGADLGAMTITIIAATTVVFEIIGPMGVRYAVNRAGEVENE</sequence>
<dbReference type="Gene3D" id="1.20.1530.20">
    <property type="match status" value="1"/>
</dbReference>
<feature type="transmembrane region" description="Helical" evidence="5">
    <location>
        <begin position="87"/>
        <end position="109"/>
    </location>
</feature>
<keyword evidence="4 5" id="KW-0472">Membrane</keyword>
<dbReference type="GO" id="GO:0015297">
    <property type="term" value="F:antiporter activity"/>
    <property type="evidence" value="ECO:0007669"/>
    <property type="project" value="InterPro"/>
</dbReference>
<feature type="transmembrane region" description="Helical" evidence="5">
    <location>
        <begin position="148"/>
        <end position="173"/>
    </location>
</feature>
<dbReference type="AlphaFoldDB" id="A0A7G9Z4I1"/>
<dbReference type="InterPro" id="IPR038770">
    <property type="entry name" value="Na+/solute_symporter_sf"/>
</dbReference>
<dbReference type="GO" id="GO:1902600">
    <property type="term" value="P:proton transmembrane transport"/>
    <property type="evidence" value="ECO:0007669"/>
    <property type="project" value="InterPro"/>
</dbReference>
<gene>
    <name evidence="7" type="ORF">FBIBDDDO_00027</name>
</gene>
<organism evidence="7">
    <name type="scientific">Candidatus Methanophaga sp. ANME-1 ERB7</name>
    <dbReference type="NCBI Taxonomy" id="2759913"/>
    <lineage>
        <taxon>Archaea</taxon>
        <taxon>Methanobacteriati</taxon>
        <taxon>Methanobacteriota</taxon>
        <taxon>Stenosarchaea group</taxon>
        <taxon>Methanomicrobia</taxon>
        <taxon>Candidatus Methanophagales</taxon>
        <taxon>Candidatus Methanophagaceae</taxon>
        <taxon>Candidatus Methanophaga</taxon>
    </lineage>
</organism>
<protein>
    <recommendedName>
        <fullName evidence="6">Cation/H+ exchanger transmembrane domain-containing protein</fullName>
    </recommendedName>
</protein>
<dbReference type="GO" id="GO:0016020">
    <property type="term" value="C:membrane"/>
    <property type="evidence" value="ECO:0007669"/>
    <property type="project" value="UniProtKB-SubCell"/>
</dbReference>
<reference evidence="7" key="1">
    <citation type="submission" date="2020-06" db="EMBL/GenBank/DDBJ databases">
        <title>Unique genomic features of the anaerobic methanotrophic archaea.</title>
        <authorList>
            <person name="Chadwick G.L."/>
            <person name="Skennerton C.T."/>
            <person name="Laso-Perez R."/>
            <person name="Leu A.O."/>
            <person name="Speth D.R."/>
            <person name="Yu H."/>
            <person name="Morgan-Lang C."/>
            <person name="Hatzenpichler R."/>
            <person name="Goudeau D."/>
            <person name="Malmstrom R."/>
            <person name="Brazelton W.J."/>
            <person name="Woyke T."/>
            <person name="Hallam S.J."/>
            <person name="Tyson G.W."/>
            <person name="Wegener G."/>
            <person name="Boetius A."/>
            <person name="Orphan V."/>
        </authorList>
    </citation>
    <scope>NUCLEOTIDE SEQUENCE</scope>
</reference>
<evidence type="ECO:0000256" key="5">
    <source>
        <dbReference type="SAM" id="Phobius"/>
    </source>
</evidence>
<feature type="transmembrane region" description="Helical" evidence="5">
    <location>
        <begin position="263"/>
        <end position="284"/>
    </location>
</feature>
<accession>A0A7G9Z4I1</accession>
<dbReference type="EMBL" id="MT631604">
    <property type="protein sequence ID" value="QNO55165.1"/>
    <property type="molecule type" value="Genomic_DNA"/>
</dbReference>